<protein>
    <submittedName>
        <fullName evidence="1">Uncharacterized protein</fullName>
    </submittedName>
</protein>
<gene>
    <name evidence="1" type="ORF">DespoDRAFT_01700</name>
</gene>
<dbReference type="EMBL" id="CM001488">
    <property type="protein sequence ID" value="EIM63619.1"/>
    <property type="molecule type" value="Genomic_DNA"/>
</dbReference>
<dbReference type="HOGENOM" id="CLU_1000142_0_0_7"/>
<evidence type="ECO:0000313" key="1">
    <source>
        <dbReference type="EMBL" id="EIM63619.1"/>
    </source>
</evidence>
<reference evidence="1 2" key="1">
    <citation type="submission" date="2011-09" db="EMBL/GenBank/DDBJ databases">
        <authorList>
            <consortium name="US DOE Joint Genome Institute (JGI-PGF)"/>
            <person name="Lucas S."/>
            <person name="Han J."/>
            <person name="Lapidus A."/>
            <person name="Cheng J.-F."/>
            <person name="Goodwin L."/>
            <person name="Pitluck S."/>
            <person name="Peters L."/>
            <person name="Land M.L."/>
            <person name="Hauser L."/>
            <person name="Orellana R."/>
            <person name="Lovley D."/>
            <person name="Woyke T.J."/>
        </authorList>
    </citation>
    <scope>NUCLEOTIDE SEQUENCE [LARGE SCALE GENOMIC DNA]</scope>
    <source>
        <strain evidence="1 2">2ac9</strain>
    </source>
</reference>
<evidence type="ECO:0000313" key="2">
    <source>
        <dbReference type="Proteomes" id="UP000005778"/>
    </source>
</evidence>
<name>I5B2A6_9BACT</name>
<dbReference type="RefSeq" id="WP_004072858.1">
    <property type="nucleotide sequence ID" value="NZ_CM001488.1"/>
</dbReference>
<dbReference type="OrthoDB" id="5413819at2"/>
<dbReference type="STRING" id="879212.DespoDRAFT_01700"/>
<keyword evidence="2" id="KW-1185">Reference proteome</keyword>
<dbReference type="eggNOG" id="ENOG5032N2N">
    <property type="taxonomic scope" value="Bacteria"/>
</dbReference>
<accession>I5B2A6</accession>
<sequence length="278" mass="32320">MPETNEFLEDAQKDLKKILQPFQRDLNQKQKKAELIKQCIRCAERDDFLQLDELLKSKLAGDICEDDTLKSCAPVFETLGAYADEKVEQYRMDLIEDLTRQCEEAGLEMEMNFPRFTVLKGITGEIDFASRATKINKKVLKSIDPRRIMAMVVRLKKQLYDTPYDPREFIDSLCRVYLKLLEKEDLSAGRPVPMQQFYLAYVIDMQSKTFFQDMDKGKFKGYSLDQFSVDLWRYYQAGIGGTSQGYELQLTPGRNKALWLLDTQGELRQITAISFHKP</sequence>
<reference evidence="1 2" key="2">
    <citation type="submission" date="2012-02" db="EMBL/GenBank/DDBJ databases">
        <title>Improved High-Quality Draft sequence of Desulfobacter postgatei 2ac9.</title>
        <authorList>
            <consortium name="US DOE Joint Genome Institute"/>
            <person name="Lucas S."/>
            <person name="Han J."/>
            <person name="Lapidus A."/>
            <person name="Cheng J.-F."/>
            <person name="Goodwin L."/>
            <person name="Pitluck S."/>
            <person name="Peters L."/>
            <person name="Ovchinnikova G."/>
            <person name="Held B."/>
            <person name="Detter J.C."/>
            <person name="Han C."/>
            <person name="Tapia R."/>
            <person name="Land M."/>
            <person name="Hauser L."/>
            <person name="Kyrpides N."/>
            <person name="Ivanova N."/>
            <person name="Pagani I."/>
            <person name="Orellana R."/>
            <person name="Lovley D."/>
            <person name="Woyke T."/>
        </authorList>
    </citation>
    <scope>NUCLEOTIDE SEQUENCE [LARGE SCALE GENOMIC DNA]</scope>
    <source>
        <strain evidence="1 2">2ac9</strain>
    </source>
</reference>
<organism evidence="1 2">
    <name type="scientific">Desulfobacter postgatei 2ac9</name>
    <dbReference type="NCBI Taxonomy" id="879212"/>
    <lineage>
        <taxon>Bacteria</taxon>
        <taxon>Pseudomonadati</taxon>
        <taxon>Thermodesulfobacteriota</taxon>
        <taxon>Desulfobacteria</taxon>
        <taxon>Desulfobacterales</taxon>
        <taxon>Desulfobacteraceae</taxon>
        <taxon>Desulfobacter</taxon>
    </lineage>
</organism>
<proteinExistence type="predicted"/>
<dbReference type="AlphaFoldDB" id="I5B2A6"/>
<dbReference type="Proteomes" id="UP000005778">
    <property type="component" value="Chromosome"/>
</dbReference>